<dbReference type="EMBL" id="JBHSIU010000011">
    <property type="protein sequence ID" value="MFC4998228.1"/>
    <property type="molecule type" value="Genomic_DNA"/>
</dbReference>
<evidence type="ECO:0000256" key="3">
    <source>
        <dbReference type="SAM" id="MobiDB-lite"/>
    </source>
</evidence>
<accession>A0ABV9VPH0</accession>
<dbReference type="SUPFAM" id="SSF50129">
    <property type="entry name" value="GroES-like"/>
    <property type="match status" value="1"/>
</dbReference>
<name>A0ABV9VPH0_9ACTN</name>
<dbReference type="InterPro" id="IPR020843">
    <property type="entry name" value="ER"/>
</dbReference>
<dbReference type="PANTHER" id="PTHR48106:SF13">
    <property type="entry name" value="QUINONE OXIDOREDUCTASE-RELATED"/>
    <property type="match status" value="1"/>
</dbReference>
<dbReference type="InterPro" id="IPR013149">
    <property type="entry name" value="ADH-like_C"/>
</dbReference>
<dbReference type="Gene3D" id="3.90.180.10">
    <property type="entry name" value="Medium-chain alcohol dehydrogenases, catalytic domain"/>
    <property type="match status" value="1"/>
</dbReference>
<dbReference type="Gene3D" id="3.40.50.720">
    <property type="entry name" value="NAD(P)-binding Rossmann-like Domain"/>
    <property type="match status" value="1"/>
</dbReference>
<dbReference type="Pfam" id="PF00107">
    <property type="entry name" value="ADH_zinc_N"/>
    <property type="match status" value="1"/>
</dbReference>
<dbReference type="InterPro" id="IPR002364">
    <property type="entry name" value="Quin_OxRdtase/zeta-crystal_CS"/>
</dbReference>
<dbReference type="PANTHER" id="PTHR48106">
    <property type="entry name" value="QUINONE OXIDOREDUCTASE PIG3-RELATED"/>
    <property type="match status" value="1"/>
</dbReference>
<evidence type="ECO:0000256" key="1">
    <source>
        <dbReference type="ARBA" id="ARBA00022857"/>
    </source>
</evidence>
<reference evidence="6" key="1">
    <citation type="journal article" date="2019" name="Int. J. Syst. Evol. Microbiol.">
        <title>The Global Catalogue of Microorganisms (GCM) 10K type strain sequencing project: providing services to taxonomists for standard genome sequencing and annotation.</title>
        <authorList>
            <consortium name="The Broad Institute Genomics Platform"/>
            <consortium name="The Broad Institute Genome Sequencing Center for Infectious Disease"/>
            <person name="Wu L."/>
            <person name="Ma J."/>
        </authorList>
    </citation>
    <scope>NUCLEOTIDE SEQUENCE [LARGE SCALE GENOMIC DNA]</scope>
    <source>
        <strain evidence="6">CGMCC 4.7152</strain>
    </source>
</reference>
<evidence type="ECO:0000313" key="5">
    <source>
        <dbReference type="EMBL" id="MFC4998228.1"/>
    </source>
</evidence>
<keyword evidence="6" id="KW-1185">Reference proteome</keyword>
<keyword evidence="1" id="KW-0521">NADP</keyword>
<dbReference type="SUPFAM" id="SSF51735">
    <property type="entry name" value="NAD(P)-binding Rossmann-fold domains"/>
    <property type="match status" value="1"/>
</dbReference>
<evidence type="ECO:0000256" key="2">
    <source>
        <dbReference type="ARBA" id="ARBA00023002"/>
    </source>
</evidence>
<dbReference type="Proteomes" id="UP001595912">
    <property type="component" value="Unassembled WGS sequence"/>
</dbReference>
<comment type="caution">
    <text evidence="5">The sequence shown here is derived from an EMBL/GenBank/DDBJ whole genome shotgun (WGS) entry which is preliminary data.</text>
</comment>
<dbReference type="PROSITE" id="PS01162">
    <property type="entry name" value="QOR_ZETA_CRYSTAL"/>
    <property type="match status" value="1"/>
</dbReference>
<gene>
    <name evidence="5" type="ORF">ACFPIJ_10325</name>
</gene>
<protein>
    <submittedName>
        <fullName evidence="5">Zinc-binding dehydrogenase</fullName>
    </submittedName>
</protein>
<organism evidence="5 6">
    <name type="scientific">Dactylosporangium cerinum</name>
    <dbReference type="NCBI Taxonomy" id="1434730"/>
    <lineage>
        <taxon>Bacteria</taxon>
        <taxon>Bacillati</taxon>
        <taxon>Actinomycetota</taxon>
        <taxon>Actinomycetes</taxon>
        <taxon>Micromonosporales</taxon>
        <taxon>Micromonosporaceae</taxon>
        <taxon>Dactylosporangium</taxon>
    </lineage>
</organism>
<proteinExistence type="predicted"/>
<dbReference type="RefSeq" id="WP_380114480.1">
    <property type="nucleotide sequence ID" value="NZ_JBHSIU010000011.1"/>
</dbReference>
<dbReference type="InterPro" id="IPR011032">
    <property type="entry name" value="GroES-like_sf"/>
</dbReference>
<evidence type="ECO:0000259" key="4">
    <source>
        <dbReference type="SMART" id="SM00829"/>
    </source>
</evidence>
<dbReference type="InterPro" id="IPR013154">
    <property type="entry name" value="ADH-like_N"/>
</dbReference>
<dbReference type="InterPro" id="IPR036291">
    <property type="entry name" value="NAD(P)-bd_dom_sf"/>
</dbReference>
<evidence type="ECO:0000313" key="6">
    <source>
        <dbReference type="Proteomes" id="UP001595912"/>
    </source>
</evidence>
<sequence length="370" mass="38343">MQRVRYYEYGGPEVLTVEAVDPPAPQAGQVLLRTEAVGVNFVDTRFRRGPGSGSIFQRPLPGRPTGDVVGVVDQVGPDVDPRLVGTRVAALAEDAYADYVVADAAWLAAVPDGLEPGDASMLAMSGPVALRVLRAARPEPGETILIHSAAGGIGHLAVQLAKHLGATVIGTAGSPDKLDFVTAVGADVAVDYTRPDWADQVRAAAPGGVDIVLDAVGGQILQASLDLLAPFGRAVVYGAATGALEQIPVVTLFALRSVTGFNLTAWRRANPDQARHDMVQIADLFQTHRLHTRVHASLPLAQASTAHELIEARRHTGRILLVPTAADPTAADPTAADPTAADPTAADPTAADPTAADPTAADPTAAERVS</sequence>
<dbReference type="SMART" id="SM00829">
    <property type="entry name" value="PKS_ER"/>
    <property type="match status" value="1"/>
</dbReference>
<feature type="domain" description="Enoyl reductase (ER)" evidence="4">
    <location>
        <begin position="10"/>
        <end position="321"/>
    </location>
</feature>
<feature type="region of interest" description="Disordered" evidence="3">
    <location>
        <begin position="326"/>
        <end position="370"/>
    </location>
</feature>
<dbReference type="Pfam" id="PF08240">
    <property type="entry name" value="ADH_N"/>
    <property type="match status" value="1"/>
</dbReference>
<keyword evidence="2" id="KW-0560">Oxidoreductase</keyword>